<comment type="cofactor">
    <cofactor evidence="1">
        <name>Mg(2+)</name>
        <dbReference type="ChEBI" id="CHEBI:18420"/>
    </cofactor>
</comment>
<evidence type="ECO:0000256" key="2">
    <source>
        <dbReference type="ARBA" id="ARBA00022801"/>
    </source>
</evidence>
<organism evidence="4 5">
    <name type="scientific">Agathobaculum butyriciproducens</name>
    <dbReference type="NCBI Taxonomy" id="1628085"/>
    <lineage>
        <taxon>Bacteria</taxon>
        <taxon>Bacillati</taxon>
        <taxon>Bacillota</taxon>
        <taxon>Clostridia</taxon>
        <taxon>Eubacteriales</taxon>
        <taxon>Butyricicoccaceae</taxon>
        <taxon>Agathobaculum</taxon>
    </lineage>
</organism>
<dbReference type="FunFam" id="3.90.79.10:FF:000024">
    <property type="entry name" value="ADP-ribose pyrophosphatase"/>
    <property type="match status" value="1"/>
</dbReference>
<name>A0AAW4VZD1_9FIRM</name>
<dbReference type="GO" id="GO:0005829">
    <property type="term" value="C:cytosol"/>
    <property type="evidence" value="ECO:0007669"/>
    <property type="project" value="TreeGrafter"/>
</dbReference>
<dbReference type="Proteomes" id="UP001298753">
    <property type="component" value="Unassembled WGS sequence"/>
</dbReference>
<dbReference type="AlphaFoldDB" id="A0AAW4VZD1"/>
<dbReference type="PANTHER" id="PTHR11839:SF18">
    <property type="entry name" value="NUDIX HYDROLASE DOMAIN-CONTAINING PROTEIN"/>
    <property type="match status" value="1"/>
</dbReference>
<keyword evidence="2 4" id="KW-0378">Hydrolase</keyword>
<dbReference type="Pfam" id="PF00293">
    <property type="entry name" value="NUDIX"/>
    <property type="match status" value="1"/>
</dbReference>
<proteinExistence type="predicted"/>
<dbReference type="GO" id="GO:0019693">
    <property type="term" value="P:ribose phosphate metabolic process"/>
    <property type="evidence" value="ECO:0007669"/>
    <property type="project" value="TreeGrafter"/>
</dbReference>
<evidence type="ECO:0000259" key="3">
    <source>
        <dbReference type="PROSITE" id="PS51462"/>
    </source>
</evidence>
<dbReference type="CDD" id="cd03424">
    <property type="entry name" value="NUDIX_ADPRase_Nudt5_UGPPase_Nudt14"/>
    <property type="match status" value="1"/>
</dbReference>
<keyword evidence="5" id="KW-1185">Reference proteome</keyword>
<dbReference type="EMBL" id="JAJEPX010000005">
    <property type="protein sequence ID" value="MCC2176163.1"/>
    <property type="molecule type" value="Genomic_DNA"/>
</dbReference>
<dbReference type="GO" id="GO:0016787">
    <property type="term" value="F:hydrolase activity"/>
    <property type="evidence" value="ECO:0007669"/>
    <property type="project" value="UniProtKB-KW"/>
</dbReference>
<evidence type="ECO:0000256" key="1">
    <source>
        <dbReference type="ARBA" id="ARBA00001946"/>
    </source>
</evidence>
<dbReference type="InterPro" id="IPR000086">
    <property type="entry name" value="NUDIX_hydrolase_dom"/>
</dbReference>
<evidence type="ECO:0000313" key="5">
    <source>
        <dbReference type="Proteomes" id="UP001298753"/>
    </source>
</evidence>
<sequence>MDMTEKQLSSEYKFRGRIMTARVDEVSLPNGKTAPREVCEHVGGVGVLPIDKDGNVILVRQFRYAFDTELLEMPAGKMDHGPEDAEECGIRELKEETGCTAGRIVPLGAIYPSPGFLTEVTYLFAALDLTEGEMQPDEDEFVEVVRLPIAEVEKMIERDEIRDAKTVAAMYRAKLKNLY</sequence>
<comment type="caution">
    <text evidence="4">The sequence shown here is derived from an EMBL/GenBank/DDBJ whole genome shotgun (WGS) entry which is preliminary data.</text>
</comment>
<dbReference type="PANTHER" id="PTHR11839">
    <property type="entry name" value="UDP/ADP-SUGAR PYROPHOSPHATASE"/>
    <property type="match status" value="1"/>
</dbReference>
<evidence type="ECO:0000313" key="4">
    <source>
        <dbReference type="EMBL" id="MCC2176163.1"/>
    </source>
</evidence>
<gene>
    <name evidence="4" type="ORF">LKD22_03285</name>
</gene>
<dbReference type="GO" id="GO:0006753">
    <property type="term" value="P:nucleoside phosphate metabolic process"/>
    <property type="evidence" value="ECO:0007669"/>
    <property type="project" value="TreeGrafter"/>
</dbReference>
<dbReference type="InterPro" id="IPR015797">
    <property type="entry name" value="NUDIX_hydrolase-like_dom_sf"/>
</dbReference>
<reference evidence="4 5" key="1">
    <citation type="submission" date="2021-10" db="EMBL/GenBank/DDBJ databases">
        <title>Anaerobic single-cell dispensing facilitates the cultivation of human gut bacteria.</title>
        <authorList>
            <person name="Afrizal A."/>
        </authorList>
    </citation>
    <scope>NUCLEOTIDE SEQUENCE [LARGE SCALE GENOMIC DNA]</scope>
    <source>
        <strain evidence="4 5">CLA-AA-H270</strain>
    </source>
</reference>
<dbReference type="RefSeq" id="WP_118285006.1">
    <property type="nucleotide sequence ID" value="NZ_DBEZNG010000086.1"/>
</dbReference>
<dbReference type="PROSITE" id="PS51462">
    <property type="entry name" value="NUDIX"/>
    <property type="match status" value="1"/>
</dbReference>
<dbReference type="GeneID" id="98660997"/>
<feature type="domain" description="Nudix hydrolase" evidence="3">
    <location>
        <begin position="40"/>
        <end position="169"/>
    </location>
</feature>
<dbReference type="Gene3D" id="3.90.79.10">
    <property type="entry name" value="Nucleoside Triphosphate Pyrophosphohydrolase"/>
    <property type="match status" value="1"/>
</dbReference>
<accession>A0AAW4VZD1</accession>
<dbReference type="SUPFAM" id="SSF55811">
    <property type="entry name" value="Nudix"/>
    <property type="match status" value="1"/>
</dbReference>
<protein>
    <submittedName>
        <fullName evidence="4">NUDIX hydrolase</fullName>
    </submittedName>
</protein>